<sequence length="68" mass="7671">MQSLHENGTRHETSVLSSRNETTIFLSITRLPCLHHLPASRRPSAVIFSVLHQYSWHLIFPASGSEST</sequence>
<comment type="caution">
    <text evidence="1">The sequence shown here is derived from an EMBL/GenBank/DDBJ whole genome shotgun (WGS) entry which is preliminary data.</text>
</comment>
<evidence type="ECO:0000313" key="2">
    <source>
        <dbReference type="Proteomes" id="UP001326199"/>
    </source>
</evidence>
<proteinExistence type="predicted"/>
<dbReference type="Proteomes" id="UP001326199">
    <property type="component" value="Unassembled WGS sequence"/>
</dbReference>
<evidence type="ECO:0000313" key="1">
    <source>
        <dbReference type="EMBL" id="KAK4673727.1"/>
    </source>
</evidence>
<dbReference type="RefSeq" id="XP_062771049.1">
    <property type="nucleotide sequence ID" value="XM_062905335.1"/>
</dbReference>
<dbReference type="EMBL" id="JAFFHB010000001">
    <property type="protein sequence ID" value="KAK4673727.1"/>
    <property type="molecule type" value="Genomic_DNA"/>
</dbReference>
<protein>
    <submittedName>
        <fullName evidence="1">Uncharacterized protein</fullName>
    </submittedName>
</protein>
<dbReference type="GeneID" id="87925277"/>
<name>A0ABR0I034_9PEZI</name>
<keyword evidence="2" id="KW-1185">Reference proteome</keyword>
<accession>A0ABR0I034</accession>
<gene>
    <name evidence="1" type="ORF">QC763_0016980</name>
</gene>
<organism evidence="1 2">
    <name type="scientific">Podospora pseudopauciseta</name>
    <dbReference type="NCBI Taxonomy" id="2093780"/>
    <lineage>
        <taxon>Eukaryota</taxon>
        <taxon>Fungi</taxon>
        <taxon>Dikarya</taxon>
        <taxon>Ascomycota</taxon>
        <taxon>Pezizomycotina</taxon>
        <taxon>Sordariomycetes</taxon>
        <taxon>Sordariomycetidae</taxon>
        <taxon>Sordariales</taxon>
        <taxon>Podosporaceae</taxon>
        <taxon>Podospora</taxon>
    </lineage>
</organism>
<reference evidence="1 2" key="1">
    <citation type="journal article" date="2023" name="bioRxiv">
        <title>High-quality genome assemblies of four members of thePodospora anserinaspecies complex.</title>
        <authorList>
            <person name="Ament-Velasquez S.L."/>
            <person name="Vogan A.A."/>
            <person name="Wallerman O."/>
            <person name="Hartmann F."/>
            <person name="Gautier V."/>
            <person name="Silar P."/>
            <person name="Giraud T."/>
            <person name="Johannesson H."/>
        </authorList>
    </citation>
    <scope>NUCLEOTIDE SEQUENCE [LARGE SCALE GENOMIC DNA]</scope>
    <source>
        <strain evidence="1 2">CBS 411.78</strain>
    </source>
</reference>